<organism evidence="2">
    <name type="scientific">marine sediment metagenome</name>
    <dbReference type="NCBI Taxonomy" id="412755"/>
    <lineage>
        <taxon>unclassified sequences</taxon>
        <taxon>metagenomes</taxon>
        <taxon>ecological metagenomes</taxon>
    </lineage>
</organism>
<dbReference type="CDD" id="cd04189">
    <property type="entry name" value="G1P_TT_long"/>
    <property type="match status" value="1"/>
</dbReference>
<dbReference type="Pfam" id="PF00483">
    <property type="entry name" value="NTP_transferase"/>
    <property type="match status" value="1"/>
</dbReference>
<dbReference type="InterPro" id="IPR029044">
    <property type="entry name" value="Nucleotide-diphossugar_trans"/>
</dbReference>
<dbReference type="InterPro" id="IPR005835">
    <property type="entry name" value="NTP_transferase_dom"/>
</dbReference>
<dbReference type="Gene3D" id="2.160.10.10">
    <property type="entry name" value="Hexapeptide repeat proteins"/>
    <property type="match status" value="1"/>
</dbReference>
<dbReference type="Gene3D" id="3.90.550.10">
    <property type="entry name" value="Spore Coat Polysaccharide Biosynthesis Protein SpsA, Chain A"/>
    <property type="match status" value="1"/>
</dbReference>
<feature type="domain" description="Nucleotidyl transferase" evidence="1">
    <location>
        <begin position="2"/>
        <end position="235"/>
    </location>
</feature>
<evidence type="ECO:0000313" key="2">
    <source>
        <dbReference type="EMBL" id="KKM22593.1"/>
    </source>
</evidence>
<sequence length="353" mass="38772">MKALVLAGGSGTRLRPITHTSAKQLVPVANKPVLFYCLETLLEAGIDDIGIIVGETQQEIRAAIGDGSRFGVKVTYIEQPDPLGLAHAVKISEDFLKNDDFVMFLGDNLIKDGISTLVKEFNKNKPNAQILLAEVENPSQFGVAQLNGNKKVVKLVEKPKDPASNLALVGVYMFDKSIMKAVNSIKPSNRNELEITDAIQHLIDSGHEVEPHVIKGWWKDTGKLEDMLEANRMMLEGVEGNEGEVDKDSKLFGSVRLEKGSKIINSVIRGPVTIGENTVVDNSYIGPFSSIYYDCVIKNSEIEHSIILEKSSVSDMHRIEDSLVGKNVTISKTEQKPKAYRLMLGDSSNVEVI</sequence>
<dbReference type="PANTHER" id="PTHR42883:SF2">
    <property type="entry name" value="THYMIDYLYLTRANSFERASE"/>
    <property type="match status" value="1"/>
</dbReference>
<dbReference type="EMBL" id="LAZR01013302">
    <property type="protein sequence ID" value="KKM22593.1"/>
    <property type="molecule type" value="Genomic_DNA"/>
</dbReference>
<reference evidence="2" key="1">
    <citation type="journal article" date="2015" name="Nature">
        <title>Complex archaea that bridge the gap between prokaryotes and eukaryotes.</title>
        <authorList>
            <person name="Spang A."/>
            <person name="Saw J.H."/>
            <person name="Jorgensen S.L."/>
            <person name="Zaremba-Niedzwiedzka K."/>
            <person name="Martijn J."/>
            <person name="Lind A.E."/>
            <person name="van Eijk R."/>
            <person name="Schleper C."/>
            <person name="Guy L."/>
            <person name="Ettema T.J."/>
        </authorList>
    </citation>
    <scope>NUCLEOTIDE SEQUENCE</scope>
</reference>
<dbReference type="InterPro" id="IPR005908">
    <property type="entry name" value="G1P_thy_trans_l"/>
</dbReference>
<dbReference type="AlphaFoldDB" id="A0A0F9KKB5"/>
<evidence type="ECO:0000259" key="1">
    <source>
        <dbReference type="Pfam" id="PF00483"/>
    </source>
</evidence>
<dbReference type="SUPFAM" id="SSF53448">
    <property type="entry name" value="Nucleotide-diphospho-sugar transferases"/>
    <property type="match status" value="1"/>
</dbReference>
<dbReference type="NCBIfam" id="TIGR01208">
    <property type="entry name" value="rmlA_long"/>
    <property type="match status" value="1"/>
</dbReference>
<gene>
    <name evidence="2" type="ORF">LCGC14_1623730</name>
</gene>
<proteinExistence type="predicted"/>
<name>A0A0F9KKB5_9ZZZZ</name>
<protein>
    <recommendedName>
        <fullName evidence="1">Nucleotidyl transferase domain-containing protein</fullName>
    </recommendedName>
</protein>
<dbReference type="PANTHER" id="PTHR42883">
    <property type="entry name" value="GLUCOSE-1-PHOSPHATE THYMIDYLTRANSFERASE"/>
    <property type="match status" value="1"/>
</dbReference>
<accession>A0A0F9KKB5</accession>
<comment type="caution">
    <text evidence="2">The sequence shown here is derived from an EMBL/GenBank/DDBJ whole genome shotgun (WGS) entry which is preliminary data.</text>
</comment>